<sequence>MAGSNGNISSQQAKLSQLLTELHNTIKSLPSSIPKGSESEPIATQFCSWEIDEEEGPFFSFNRTWERVFQQSEAEQKSLVFGLQMAHSFCAFSSQAPWIETNNGLGLMILQVQNLIALIRKV</sequence>
<reference evidence="2" key="2">
    <citation type="submission" date="2015-01" db="EMBL/GenBank/DDBJ databases">
        <title>Evolutionary Origins and Diversification of the Mycorrhizal Mutualists.</title>
        <authorList>
            <consortium name="DOE Joint Genome Institute"/>
            <consortium name="Mycorrhizal Genomics Consortium"/>
            <person name="Kohler A."/>
            <person name="Kuo A."/>
            <person name="Nagy L.G."/>
            <person name="Floudas D."/>
            <person name="Copeland A."/>
            <person name="Barry K.W."/>
            <person name="Cichocki N."/>
            <person name="Veneault-Fourrey C."/>
            <person name="LaButti K."/>
            <person name="Lindquist E.A."/>
            <person name="Lipzen A."/>
            <person name="Lundell T."/>
            <person name="Morin E."/>
            <person name="Murat C."/>
            <person name="Riley R."/>
            <person name="Ohm R."/>
            <person name="Sun H."/>
            <person name="Tunlid A."/>
            <person name="Henrissat B."/>
            <person name="Grigoriev I.V."/>
            <person name="Hibbett D.S."/>
            <person name="Martin F."/>
        </authorList>
    </citation>
    <scope>NUCLEOTIDE SEQUENCE [LARGE SCALE GENOMIC DNA]</scope>
    <source>
        <strain evidence="2">Ve08.2h10</strain>
    </source>
</reference>
<keyword evidence="2" id="KW-1185">Reference proteome</keyword>
<protein>
    <submittedName>
        <fullName evidence="1">Uncharacterized protein</fullName>
    </submittedName>
</protein>
<evidence type="ECO:0000313" key="1">
    <source>
        <dbReference type="EMBL" id="KIK90693.1"/>
    </source>
</evidence>
<evidence type="ECO:0000313" key="2">
    <source>
        <dbReference type="Proteomes" id="UP000054538"/>
    </source>
</evidence>
<reference evidence="1 2" key="1">
    <citation type="submission" date="2014-04" db="EMBL/GenBank/DDBJ databases">
        <authorList>
            <consortium name="DOE Joint Genome Institute"/>
            <person name="Kuo A."/>
            <person name="Kohler A."/>
            <person name="Jargeat P."/>
            <person name="Nagy L.G."/>
            <person name="Floudas D."/>
            <person name="Copeland A."/>
            <person name="Barry K.W."/>
            <person name="Cichocki N."/>
            <person name="Veneault-Fourrey C."/>
            <person name="LaButti K."/>
            <person name="Lindquist E.A."/>
            <person name="Lipzen A."/>
            <person name="Lundell T."/>
            <person name="Morin E."/>
            <person name="Murat C."/>
            <person name="Sun H."/>
            <person name="Tunlid A."/>
            <person name="Henrissat B."/>
            <person name="Grigoriev I.V."/>
            <person name="Hibbett D.S."/>
            <person name="Martin F."/>
            <person name="Nordberg H.P."/>
            <person name="Cantor M.N."/>
            <person name="Hua S.X."/>
        </authorList>
    </citation>
    <scope>NUCLEOTIDE SEQUENCE [LARGE SCALE GENOMIC DNA]</scope>
    <source>
        <strain evidence="1 2">Ve08.2h10</strain>
    </source>
</reference>
<dbReference type="HOGENOM" id="CLU_170510_0_0_1"/>
<gene>
    <name evidence="1" type="ORF">PAXRUDRAFT_151357</name>
</gene>
<dbReference type="AlphaFoldDB" id="A0A0D0DI92"/>
<name>A0A0D0DI92_9AGAM</name>
<accession>A0A0D0DI92</accession>
<dbReference type="OrthoDB" id="2688296at2759"/>
<dbReference type="EMBL" id="KN825483">
    <property type="protein sequence ID" value="KIK90693.1"/>
    <property type="molecule type" value="Genomic_DNA"/>
</dbReference>
<proteinExistence type="predicted"/>
<dbReference type="Proteomes" id="UP000054538">
    <property type="component" value="Unassembled WGS sequence"/>
</dbReference>
<dbReference type="InParanoid" id="A0A0D0DI92"/>
<organism evidence="1 2">
    <name type="scientific">Paxillus rubicundulus Ve08.2h10</name>
    <dbReference type="NCBI Taxonomy" id="930991"/>
    <lineage>
        <taxon>Eukaryota</taxon>
        <taxon>Fungi</taxon>
        <taxon>Dikarya</taxon>
        <taxon>Basidiomycota</taxon>
        <taxon>Agaricomycotina</taxon>
        <taxon>Agaricomycetes</taxon>
        <taxon>Agaricomycetidae</taxon>
        <taxon>Boletales</taxon>
        <taxon>Paxilineae</taxon>
        <taxon>Paxillaceae</taxon>
        <taxon>Paxillus</taxon>
    </lineage>
</organism>